<proteinExistence type="predicted"/>
<name>A0A956NGU6_UNCEI</name>
<evidence type="ECO:0000313" key="1">
    <source>
        <dbReference type="EMBL" id="MCA9756674.1"/>
    </source>
</evidence>
<evidence type="ECO:0000313" key="2">
    <source>
        <dbReference type="Proteomes" id="UP000739538"/>
    </source>
</evidence>
<dbReference type="InterPro" id="IPR036412">
    <property type="entry name" value="HAD-like_sf"/>
</dbReference>
<dbReference type="AlphaFoldDB" id="A0A956NGU6"/>
<dbReference type="EMBL" id="JAGQHS010000062">
    <property type="protein sequence ID" value="MCA9756674.1"/>
    <property type="molecule type" value="Genomic_DNA"/>
</dbReference>
<reference evidence="1" key="1">
    <citation type="submission" date="2020-04" db="EMBL/GenBank/DDBJ databases">
        <authorList>
            <person name="Zhang T."/>
        </authorList>
    </citation>
    <scope>NUCLEOTIDE SEQUENCE</scope>
    <source>
        <strain evidence="1">HKST-UBA02</strain>
    </source>
</reference>
<comment type="caution">
    <text evidence="1">The sequence shown here is derived from an EMBL/GenBank/DDBJ whole genome shotgun (WGS) entry which is preliminary data.</text>
</comment>
<accession>A0A956NGU6</accession>
<protein>
    <submittedName>
        <fullName evidence="1">Uncharacterized protein</fullName>
    </submittedName>
</protein>
<organism evidence="1 2">
    <name type="scientific">Eiseniibacteriota bacterium</name>
    <dbReference type="NCBI Taxonomy" id="2212470"/>
    <lineage>
        <taxon>Bacteria</taxon>
        <taxon>Candidatus Eiseniibacteriota</taxon>
    </lineage>
</organism>
<dbReference type="Proteomes" id="UP000739538">
    <property type="component" value="Unassembled WGS sequence"/>
</dbReference>
<dbReference type="SUPFAM" id="SSF56784">
    <property type="entry name" value="HAD-like"/>
    <property type="match status" value="1"/>
</dbReference>
<sequence>MPGRPILVKHGFYFRILWSLLTRTDVSPHECLVCGDIYELDLALPEAMGAAVHLMTRPSTPDYERDAAGGLGTRGGLGDDLRGILERV</sequence>
<gene>
    <name evidence="1" type="ORF">KDA27_12795</name>
</gene>
<reference evidence="1" key="2">
    <citation type="journal article" date="2021" name="Microbiome">
        <title>Successional dynamics and alternative stable states in a saline activated sludge microbial community over 9 years.</title>
        <authorList>
            <person name="Wang Y."/>
            <person name="Ye J."/>
            <person name="Ju F."/>
            <person name="Liu L."/>
            <person name="Boyd J.A."/>
            <person name="Deng Y."/>
            <person name="Parks D.H."/>
            <person name="Jiang X."/>
            <person name="Yin X."/>
            <person name="Woodcroft B.J."/>
            <person name="Tyson G.W."/>
            <person name="Hugenholtz P."/>
            <person name="Polz M.F."/>
            <person name="Zhang T."/>
        </authorList>
    </citation>
    <scope>NUCLEOTIDE SEQUENCE</scope>
    <source>
        <strain evidence="1">HKST-UBA02</strain>
    </source>
</reference>